<evidence type="ECO:0000313" key="1">
    <source>
        <dbReference type="EMBL" id="GBP72927.1"/>
    </source>
</evidence>
<evidence type="ECO:0000313" key="2">
    <source>
        <dbReference type="Proteomes" id="UP000299102"/>
    </source>
</evidence>
<keyword evidence="2" id="KW-1185">Reference proteome</keyword>
<dbReference type="EMBL" id="BGZK01001161">
    <property type="protein sequence ID" value="GBP72927.1"/>
    <property type="molecule type" value="Genomic_DNA"/>
</dbReference>
<reference evidence="1 2" key="1">
    <citation type="journal article" date="2019" name="Commun. Biol.">
        <title>The bagworm genome reveals a unique fibroin gene that provides high tensile strength.</title>
        <authorList>
            <person name="Kono N."/>
            <person name="Nakamura H."/>
            <person name="Ohtoshi R."/>
            <person name="Tomita M."/>
            <person name="Numata K."/>
            <person name="Arakawa K."/>
        </authorList>
    </citation>
    <scope>NUCLEOTIDE SEQUENCE [LARGE SCALE GENOMIC DNA]</scope>
</reference>
<dbReference type="Proteomes" id="UP000299102">
    <property type="component" value="Unassembled WGS sequence"/>
</dbReference>
<sequence length="146" mass="16191">MARRFKIWEFMSSTLSYPISGTCVGQGKSPKYTGFSSSRSTKVSSKSFPRLTSYSQVASLTLMSIGSSLERISAECRDIVRRARHALRATLRWTASSILRTTSFLFAGAQAHDAYRTIDSITVMYMVLTTSGLRPHIALVTRAKPL</sequence>
<name>A0A4C1YEN4_EUMVA</name>
<dbReference type="AlphaFoldDB" id="A0A4C1YEN4"/>
<gene>
    <name evidence="1" type="ORF">EVAR_41143_1</name>
</gene>
<organism evidence="1 2">
    <name type="scientific">Eumeta variegata</name>
    <name type="common">Bagworm moth</name>
    <name type="synonym">Eumeta japonica</name>
    <dbReference type="NCBI Taxonomy" id="151549"/>
    <lineage>
        <taxon>Eukaryota</taxon>
        <taxon>Metazoa</taxon>
        <taxon>Ecdysozoa</taxon>
        <taxon>Arthropoda</taxon>
        <taxon>Hexapoda</taxon>
        <taxon>Insecta</taxon>
        <taxon>Pterygota</taxon>
        <taxon>Neoptera</taxon>
        <taxon>Endopterygota</taxon>
        <taxon>Lepidoptera</taxon>
        <taxon>Glossata</taxon>
        <taxon>Ditrysia</taxon>
        <taxon>Tineoidea</taxon>
        <taxon>Psychidae</taxon>
        <taxon>Oiketicinae</taxon>
        <taxon>Eumeta</taxon>
    </lineage>
</organism>
<accession>A0A4C1YEN4</accession>
<comment type="caution">
    <text evidence="1">The sequence shown here is derived from an EMBL/GenBank/DDBJ whole genome shotgun (WGS) entry which is preliminary data.</text>
</comment>
<protein>
    <submittedName>
        <fullName evidence="1">Uncharacterized protein</fullName>
    </submittedName>
</protein>
<proteinExistence type="predicted"/>